<feature type="region of interest" description="Disordered" evidence="1">
    <location>
        <begin position="1"/>
        <end position="31"/>
    </location>
</feature>
<proteinExistence type="predicted"/>
<dbReference type="AlphaFoldDB" id="A0A9W6PXX8"/>
<dbReference type="RefSeq" id="WP_157406652.1">
    <property type="nucleotide sequence ID" value="NZ_BSRZ01000014.1"/>
</dbReference>
<gene>
    <name evidence="2" type="ORF">Arub01_46930</name>
</gene>
<reference evidence="2" key="1">
    <citation type="submission" date="2023-02" db="EMBL/GenBank/DDBJ databases">
        <title>Actinomadura rubrobrunea NBRC 14622.</title>
        <authorList>
            <person name="Ichikawa N."/>
            <person name="Sato H."/>
            <person name="Tonouchi N."/>
        </authorList>
    </citation>
    <scope>NUCLEOTIDE SEQUENCE</scope>
    <source>
        <strain evidence="2">NBRC 14622</strain>
    </source>
</reference>
<evidence type="ECO:0000313" key="3">
    <source>
        <dbReference type="Proteomes" id="UP001165124"/>
    </source>
</evidence>
<dbReference type="Proteomes" id="UP001165124">
    <property type="component" value="Unassembled WGS sequence"/>
</dbReference>
<evidence type="ECO:0000256" key="1">
    <source>
        <dbReference type="SAM" id="MobiDB-lite"/>
    </source>
</evidence>
<sequence length="47" mass="4992">MAVAARDFEADHTSRAAFSAAAPPRNVPTAESDFSDVLFSDVLYGCD</sequence>
<dbReference type="EMBL" id="BSRZ01000014">
    <property type="protein sequence ID" value="GLW66449.1"/>
    <property type="molecule type" value="Genomic_DNA"/>
</dbReference>
<evidence type="ECO:0000313" key="2">
    <source>
        <dbReference type="EMBL" id="GLW66449.1"/>
    </source>
</evidence>
<feature type="compositionally biased region" description="Low complexity" evidence="1">
    <location>
        <begin position="15"/>
        <end position="24"/>
    </location>
</feature>
<keyword evidence="3" id="KW-1185">Reference proteome</keyword>
<name>A0A9W6PXX8_9ACTN</name>
<organism evidence="2 3">
    <name type="scientific">Actinomadura rubrobrunea</name>
    <dbReference type="NCBI Taxonomy" id="115335"/>
    <lineage>
        <taxon>Bacteria</taxon>
        <taxon>Bacillati</taxon>
        <taxon>Actinomycetota</taxon>
        <taxon>Actinomycetes</taxon>
        <taxon>Streptosporangiales</taxon>
        <taxon>Thermomonosporaceae</taxon>
        <taxon>Actinomadura</taxon>
    </lineage>
</organism>
<comment type="caution">
    <text evidence="2">The sequence shown here is derived from an EMBL/GenBank/DDBJ whole genome shotgun (WGS) entry which is preliminary data.</text>
</comment>
<feature type="compositionally biased region" description="Basic and acidic residues" evidence="1">
    <location>
        <begin position="1"/>
        <end position="14"/>
    </location>
</feature>
<protein>
    <submittedName>
        <fullName evidence="2">Uncharacterized protein</fullName>
    </submittedName>
</protein>
<accession>A0A9W6PXX8</accession>